<evidence type="ECO:0000256" key="8">
    <source>
        <dbReference type="ARBA" id="ARBA00022989"/>
    </source>
</evidence>
<dbReference type="SUPFAM" id="SSF52540">
    <property type="entry name" value="P-loop containing nucleoside triphosphate hydrolases"/>
    <property type="match status" value="2"/>
</dbReference>
<feature type="transmembrane region" description="Helical" evidence="10">
    <location>
        <begin position="1054"/>
        <end position="1075"/>
    </location>
</feature>
<feature type="transmembrane region" description="Helical" evidence="10">
    <location>
        <begin position="404"/>
        <end position="425"/>
    </location>
</feature>
<dbReference type="Gene3D" id="3.40.50.300">
    <property type="entry name" value="P-loop containing nucleotide triphosphate hydrolases"/>
    <property type="match status" value="2"/>
</dbReference>
<name>U5DAE2_AMBTC</name>
<keyword evidence="6" id="KW-0547">Nucleotide-binding</keyword>
<dbReference type="AlphaFoldDB" id="U5DAE2"/>
<evidence type="ECO:0000256" key="2">
    <source>
        <dbReference type="ARBA" id="ARBA00006012"/>
    </source>
</evidence>
<accession>U5DAE2</accession>
<gene>
    <name evidence="12" type="ORF">AMTR_s00069p00191700</name>
</gene>
<dbReference type="SMART" id="SM00382">
    <property type="entry name" value="AAA"/>
    <property type="match status" value="1"/>
</dbReference>
<dbReference type="PANTHER" id="PTHR19241">
    <property type="entry name" value="ATP-BINDING CASSETTE TRANSPORTER"/>
    <property type="match status" value="1"/>
</dbReference>
<evidence type="ECO:0000256" key="7">
    <source>
        <dbReference type="ARBA" id="ARBA00022840"/>
    </source>
</evidence>
<dbReference type="Proteomes" id="UP000017836">
    <property type="component" value="Unassembled WGS sequence"/>
</dbReference>
<dbReference type="FunFam" id="3.40.50.300:FF:000059">
    <property type="entry name" value="ABC transporter G family member 40"/>
    <property type="match status" value="1"/>
</dbReference>
<feature type="transmembrane region" description="Helical" evidence="10">
    <location>
        <begin position="300"/>
        <end position="320"/>
    </location>
</feature>
<dbReference type="Pfam" id="PF19055">
    <property type="entry name" value="ABC2_membrane_7"/>
    <property type="match status" value="2"/>
</dbReference>
<organism evidence="12 13">
    <name type="scientific">Amborella trichopoda</name>
    <dbReference type="NCBI Taxonomy" id="13333"/>
    <lineage>
        <taxon>Eukaryota</taxon>
        <taxon>Viridiplantae</taxon>
        <taxon>Streptophyta</taxon>
        <taxon>Embryophyta</taxon>
        <taxon>Tracheophyta</taxon>
        <taxon>Spermatophyta</taxon>
        <taxon>Magnoliopsida</taxon>
        <taxon>Amborellales</taxon>
        <taxon>Amborellaceae</taxon>
        <taxon>Amborella</taxon>
    </lineage>
</organism>
<dbReference type="Pfam" id="PF08370">
    <property type="entry name" value="PDR_assoc"/>
    <property type="match status" value="1"/>
</dbReference>
<evidence type="ECO:0000259" key="11">
    <source>
        <dbReference type="PROSITE" id="PS50893"/>
    </source>
</evidence>
<evidence type="ECO:0000256" key="1">
    <source>
        <dbReference type="ARBA" id="ARBA00004141"/>
    </source>
</evidence>
<reference evidence="13" key="1">
    <citation type="journal article" date="2013" name="Science">
        <title>The Amborella genome and the evolution of flowering plants.</title>
        <authorList>
            <consortium name="Amborella Genome Project"/>
        </authorList>
    </citation>
    <scope>NUCLEOTIDE SEQUENCE [LARGE SCALE GENOMIC DNA]</scope>
</reference>
<dbReference type="GO" id="GO:0140359">
    <property type="term" value="F:ABC-type transporter activity"/>
    <property type="evidence" value="ECO:0007669"/>
    <property type="project" value="InterPro"/>
</dbReference>
<evidence type="ECO:0000256" key="3">
    <source>
        <dbReference type="ARBA" id="ARBA00022448"/>
    </source>
</evidence>
<dbReference type="CDD" id="cd03232">
    <property type="entry name" value="ABCG_PDR_domain2"/>
    <property type="match status" value="1"/>
</dbReference>
<dbReference type="InterPro" id="IPR013581">
    <property type="entry name" value="PDR_assoc"/>
</dbReference>
<keyword evidence="9 10" id="KW-0472">Membrane</keyword>
<keyword evidence="3" id="KW-0813">Transport</keyword>
<proteinExistence type="inferred from homology"/>
<feature type="transmembrane region" description="Helical" evidence="10">
    <location>
        <begin position="260"/>
        <end position="280"/>
    </location>
</feature>
<dbReference type="Pfam" id="PF00005">
    <property type="entry name" value="ABC_tran"/>
    <property type="match status" value="2"/>
</dbReference>
<evidence type="ECO:0000256" key="4">
    <source>
        <dbReference type="ARBA" id="ARBA00022692"/>
    </source>
</evidence>
<feature type="transmembrane region" description="Helical" evidence="10">
    <location>
        <begin position="489"/>
        <end position="513"/>
    </location>
</feature>
<dbReference type="InterPro" id="IPR003593">
    <property type="entry name" value="AAA+_ATPase"/>
</dbReference>
<dbReference type="GO" id="GO:0005524">
    <property type="term" value="F:ATP binding"/>
    <property type="evidence" value="ECO:0007669"/>
    <property type="project" value="UniProtKB-KW"/>
</dbReference>
<keyword evidence="5" id="KW-0677">Repeat</keyword>
<dbReference type="eggNOG" id="KOG0065">
    <property type="taxonomic scope" value="Eukaryota"/>
</dbReference>
<dbReference type="Gramene" id="ERN19474">
    <property type="protein sequence ID" value="ERN19474"/>
    <property type="gene ID" value="AMTR_s00069p00191700"/>
</dbReference>
<feature type="transmembrane region" description="Helical" evidence="10">
    <location>
        <begin position="332"/>
        <end position="350"/>
    </location>
</feature>
<dbReference type="InterPro" id="IPR043926">
    <property type="entry name" value="ABCG_dom"/>
</dbReference>
<keyword evidence="7" id="KW-0067">ATP-binding</keyword>
<dbReference type="InterPro" id="IPR003439">
    <property type="entry name" value="ABC_transporter-like_ATP-bd"/>
</dbReference>
<feature type="transmembrane region" description="Helical" evidence="10">
    <location>
        <begin position="1024"/>
        <end position="1047"/>
    </location>
</feature>
<dbReference type="InterPro" id="IPR027417">
    <property type="entry name" value="P-loop_NTPase"/>
</dbReference>
<evidence type="ECO:0000256" key="6">
    <source>
        <dbReference type="ARBA" id="ARBA00022741"/>
    </source>
</evidence>
<dbReference type="Pfam" id="PF01061">
    <property type="entry name" value="ABC2_membrane"/>
    <property type="match status" value="2"/>
</dbReference>
<evidence type="ECO:0000313" key="13">
    <source>
        <dbReference type="Proteomes" id="UP000017836"/>
    </source>
</evidence>
<dbReference type="GO" id="GO:0005886">
    <property type="term" value="C:plasma membrane"/>
    <property type="evidence" value="ECO:0007669"/>
    <property type="project" value="UniProtKB-ARBA"/>
</dbReference>
<sequence>MLAEICRREKALGITPDPEIDTFMKANLEEDKGRSLVIDHILKVLGLENCADTIVGDQMQRGISGGQKKRLTIGEMLVGSARVFFMDEISTGLDSLTIFQIVEYLHQFVHTMDVTMVISMIQPTPETFQLFDEVILMNEGQIAYQGPREKILDFFKFMGFSCPSRKNIADFLQEVMSKMDQEQYWADMTRPYKYVPIKTFARAFQSFHVGQLLNQELHIPCDLSKACPFALASEKYGLSRWQLFVACFWREWLLMKRNSFLHIFKMVQISIMALIVMTVFLRTGTKQGSITDGNRYLGALYSGVVVVTFNGMTELTMTILRLPVFYKQRDLQLYPGWAFLLPIFVLHLPMSFFESGMWVCSTYYVIGFAPSVTRFLRQFLVLFCMHQMSMGLFRLIAAVGRTAVVANSFAIAILIAINILGGFIISKDDIPSWWVWGYWVSPMTYSQNGVALNEFLDKRWSLPNIDVASNAGTVGKAFLKSRGMFSEEYWFWICIGAVAGFSLLFNVLCILALGYLSAPRKHQACGPVQSDKNEEHPFYSMGADHPVTTLAVPERGMVLPFQPFSLAFNHISYYINMPAEMKEVVSEKRLRLLKDVSGAFRPQILTAVMGVSGAGKTTLMDVLAGRKTGGYIEGNVSVSGYPKNQETFARISGYCEQIDIHSPFVTVYESLLFSAWLRLPRHIEPSTRKMFVEEVMDLVELKALRNSLVGVPGLSGLSTEQRKRLTIAVELVANPSIIFMDEPTSGLDARAAAIVMRVVRNTVDTGRTVVCTIHQPSIDIFEAFDELLLMKKGGQLIYEGPLGHFSQNLIQYFEAIPGIPKIKDGYNPAAWMLDITSSAMETDLAVDFAQVYCNSCLYKENQQLIEELSRPSTVSKDLSFESLPSQNFLTQCMVCLWKQHWSYWRNPQYNAIRFLITITISVLFATIFWGIALDLSKQQDFFNALGAIYSLAFFLGFTNTTAVQPIVGLERMVLYREKSAGMYSAMPYAIAQVVIEIPYIVIQVLLFVLIVYPMIGFSWMGAKFLWFTLFMLLSIIYFTLFGMMTVALTPTQELAGILSFLVFILWNIFSGFYIARPVGYAVDDSSLVEMVLLG</sequence>
<keyword evidence="8 10" id="KW-1133">Transmembrane helix</keyword>
<dbReference type="InterPro" id="IPR013525">
    <property type="entry name" value="ABC2_TM"/>
</dbReference>
<evidence type="ECO:0000256" key="10">
    <source>
        <dbReference type="SAM" id="Phobius"/>
    </source>
</evidence>
<keyword evidence="13" id="KW-1185">Reference proteome</keyword>
<feature type="transmembrane region" description="Helical" evidence="10">
    <location>
        <begin position="944"/>
        <end position="967"/>
    </location>
</feature>
<dbReference type="PROSITE" id="PS50893">
    <property type="entry name" value="ABC_TRANSPORTER_2"/>
    <property type="match status" value="1"/>
</dbReference>
<comment type="subcellular location">
    <subcellularLocation>
        <location evidence="1">Membrane</location>
        <topology evidence="1">Multi-pass membrane protein</topology>
    </subcellularLocation>
</comment>
<dbReference type="GO" id="GO:0016887">
    <property type="term" value="F:ATP hydrolysis activity"/>
    <property type="evidence" value="ECO:0007669"/>
    <property type="project" value="InterPro"/>
</dbReference>
<feature type="domain" description="ABC transporter" evidence="11">
    <location>
        <begin position="566"/>
        <end position="818"/>
    </location>
</feature>
<protein>
    <recommendedName>
        <fullName evidence="11">ABC transporter domain-containing protein</fullName>
    </recommendedName>
</protein>
<feature type="transmembrane region" description="Helical" evidence="10">
    <location>
        <begin position="911"/>
        <end position="932"/>
    </location>
</feature>
<dbReference type="InterPro" id="IPR034003">
    <property type="entry name" value="ABCG_PDR_2"/>
</dbReference>
<keyword evidence="4 10" id="KW-0812">Transmembrane</keyword>
<feature type="transmembrane region" description="Helical" evidence="10">
    <location>
        <begin position="988"/>
        <end position="1012"/>
    </location>
</feature>
<evidence type="ECO:0000256" key="5">
    <source>
        <dbReference type="ARBA" id="ARBA00022737"/>
    </source>
</evidence>
<evidence type="ECO:0000313" key="12">
    <source>
        <dbReference type="EMBL" id="ERN19474.1"/>
    </source>
</evidence>
<evidence type="ECO:0000256" key="9">
    <source>
        <dbReference type="ARBA" id="ARBA00023136"/>
    </source>
</evidence>
<dbReference type="HOGENOM" id="CLU_000604_35_6_1"/>
<dbReference type="EMBL" id="KI392069">
    <property type="protein sequence ID" value="ERN19474.1"/>
    <property type="molecule type" value="Genomic_DNA"/>
</dbReference>
<dbReference type="FunFam" id="3.40.50.300:FF:000532">
    <property type="entry name" value="ABC transporter G family member 34"/>
    <property type="match status" value="1"/>
</dbReference>
<comment type="similarity">
    <text evidence="2">Belongs to the ABC transporter superfamily. ABCG family. PDR (TC 3.A.1.205) subfamily.</text>
</comment>